<keyword evidence="6 9" id="KW-1133">Transmembrane helix</keyword>
<keyword evidence="12" id="KW-1185">Reference proteome</keyword>
<dbReference type="Pfam" id="PF04290">
    <property type="entry name" value="DctQ"/>
    <property type="match status" value="1"/>
</dbReference>
<reference evidence="11 12" key="1">
    <citation type="submission" date="2019-09" db="EMBL/GenBank/DDBJ databases">
        <title>In-depth cultivation of the pig gut microbiome towards novel bacterial diversity and tailored functional studies.</title>
        <authorList>
            <person name="Wylensek D."/>
            <person name="Hitch T.C.A."/>
            <person name="Clavel T."/>
        </authorList>
    </citation>
    <scope>NUCLEOTIDE SEQUENCE [LARGE SCALE GENOMIC DNA]</scope>
    <source>
        <strain evidence="11 12">PG-178-WT-4</strain>
    </source>
</reference>
<keyword evidence="5 9" id="KW-0812">Transmembrane</keyword>
<feature type="transmembrane region" description="Helical" evidence="9">
    <location>
        <begin position="89"/>
        <end position="107"/>
    </location>
</feature>
<feature type="domain" description="Tripartite ATP-independent periplasmic transporters DctQ component" evidence="10">
    <location>
        <begin position="23"/>
        <end position="152"/>
    </location>
</feature>
<feature type="transmembrane region" description="Helical" evidence="9">
    <location>
        <begin position="127"/>
        <end position="151"/>
    </location>
</feature>
<dbReference type="InterPro" id="IPR055348">
    <property type="entry name" value="DctQ"/>
</dbReference>
<evidence type="ECO:0000256" key="6">
    <source>
        <dbReference type="ARBA" id="ARBA00022989"/>
    </source>
</evidence>
<feature type="transmembrane region" description="Helical" evidence="9">
    <location>
        <begin position="12"/>
        <end position="37"/>
    </location>
</feature>
<organism evidence="11 12">
    <name type="scientific">Desulfovibrio porci</name>
    <dbReference type="NCBI Taxonomy" id="2605782"/>
    <lineage>
        <taxon>Bacteria</taxon>
        <taxon>Pseudomonadati</taxon>
        <taxon>Thermodesulfobacteriota</taxon>
        <taxon>Desulfovibrionia</taxon>
        <taxon>Desulfovibrionales</taxon>
        <taxon>Desulfovibrionaceae</taxon>
        <taxon>Desulfovibrio</taxon>
    </lineage>
</organism>
<evidence type="ECO:0000313" key="11">
    <source>
        <dbReference type="EMBL" id="MSS26638.1"/>
    </source>
</evidence>
<evidence type="ECO:0000256" key="8">
    <source>
        <dbReference type="ARBA" id="ARBA00038436"/>
    </source>
</evidence>
<evidence type="ECO:0000256" key="2">
    <source>
        <dbReference type="ARBA" id="ARBA00022448"/>
    </source>
</evidence>
<evidence type="ECO:0000256" key="9">
    <source>
        <dbReference type="SAM" id="Phobius"/>
    </source>
</evidence>
<proteinExistence type="inferred from homology"/>
<comment type="caution">
    <text evidence="11">The sequence shown here is derived from an EMBL/GenBank/DDBJ whole genome shotgun (WGS) entry which is preliminary data.</text>
</comment>
<comment type="subcellular location">
    <subcellularLocation>
        <location evidence="1">Cell inner membrane</location>
        <topology evidence="1">Multi-pass membrane protein</topology>
    </subcellularLocation>
</comment>
<dbReference type="Proteomes" id="UP000477488">
    <property type="component" value="Unassembled WGS sequence"/>
</dbReference>
<evidence type="ECO:0000256" key="7">
    <source>
        <dbReference type="ARBA" id="ARBA00023136"/>
    </source>
</evidence>
<name>A0A6L5XHR9_9BACT</name>
<gene>
    <name evidence="11" type="ORF">FYJ44_00940</name>
</gene>
<dbReference type="RefSeq" id="WP_154508315.1">
    <property type="nucleotide sequence ID" value="NZ_JAXELC010000013.1"/>
</dbReference>
<dbReference type="EMBL" id="VUMH01000001">
    <property type="protein sequence ID" value="MSS26638.1"/>
    <property type="molecule type" value="Genomic_DNA"/>
</dbReference>
<sequence>MISLFKFFENLLKTLVIVANAAMLLLVFGQVITRYVFGWTPHFGEELARYLFVWVVFLSLPLVARYGGHMCIETLTSRVKGRMLKTLNILADIFSIAFLSIMVWNGARMVALADFQTSPAMMIPMSWVYVVIPFGCGVMLLYVIGNLARVLRTPAAELK</sequence>
<evidence type="ECO:0000256" key="3">
    <source>
        <dbReference type="ARBA" id="ARBA00022475"/>
    </source>
</evidence>
<keyword evidence="4" id="KW-0997">Cell inner membrane</keyword>
<accession>A0A6L5XHR9</accession>
<protein>
    <submittedName>
        <fullName evidence="11">TRAP transporter small permease</fullName>
    </submittedName>
</protein>
<evidence type="ECO:0000256" key="4">
    <source>
        <dbReference type="ARBA" id="ARBA00022519"/>
    </source>
</evidence>
<dbReference type="PANTHER" id="PTHR35011">
    <property type="entry name" value="2,3-DIKETO-L-GULONATE TRAP TRANSPORTER SMALL PERMEASE PROTEIN YIAM"/>
    <property type="match status" value="1"/>
</dbReference>
<dbReference type="GO" id="GO:0015740">
    <property type="term" value="P:C4-dicarboxylate transport"/>
    <property type="evidence" value="ECO:0007669"/>
    <property type="project" value="TreeGrafter"/>
</dbReference>
<keyword evidence="7 9" id="KW-0472">Membrane</keyword>
<evidence type="ECO:0000259" key="10">
    <source>
        <dbReference type="Pfam" id="PF04290"/>
    </source>
</evidence>
<dbReference type="GO" id="GO:0005886">
    <property type="term" value="C:plasma membrane"/>
    <property type="evidence" value="ECO:0007669"/>
    <property type="project" value="UniProtKB-SubCell"/>
</dbReference>
<dbReference type="PANTHER" id="PTHR35011:SF10">
    <property type="entry name" value="TRAP TRANSPORTER SMALL PERMEASE PROTEIN"/>
    <property type="match status" value="1"/>
</dbReference>
<evidence type="ECO:0000256" key="5">
    <source>
        <dbReference type="ARBA" id="ARBA00022692"/>
    </source>
</evidence>
<dbReference type="AlphaFoldDB" id="A0A6L5XHR9"/>
<keyword evidence="3" id="KW-1003">Cell membrane</keyword>
<comment type="similarity">
    <text evidence="8">Belongs to the TRAP transporter small permease family.</text>
</comment>
<evidence type="ECO:0000256" key="1">
    <source>
        <dbReference type="ARBA" id="ARBA00004429"/>
    </source>
</evidence>
<feature type="transmembrane region" description="Helical" evidence="9">
    <location>
        <begin position="49"/>
        <end position="68"/>
    </location>
</feature>
<dbReference type="GO" id="GO:0022857">
    <property type="term" value="F:transmembrane transporter activity"/>
    <property type="evidence" value="ECO:0007669"/>
    <property type="project" value="TreeGrafter"/>
</dbReference>
<keyword evidence="2" id="KW-0813">Transport</keyword>
<evidence type="ECO:0000313" key="12">
    <source>
        <dbReference type="Proteomes" id="UP000477488"/>
    </source>
</evidence>
<dbReference type="InterPro" id="IPR007387">
    <property type="entry name" value="TRAP_DctQ"/>
</dbReference>